<dbReference type="GO" id="GO:0031177">
    <property type="term" value="F:phosphopantetheine binding"/>
    <property type="evidence" value="ECO:0007669"/>
    <property type="project" value="InterPro"/>
</dbReference>
<dbReference type="Gene3D" id="3.40.50.980">
    <property type="match status" value="2"/>
</dbReference>
<evidence type="ECO:0000313" key="4">
    <source>
        <dbReference type="EMBL" id="USV56007.1"/>
    </source>
</evidence>
<dbReference type="RefSeq" id="WP_252994472.1">
    <property type="nucleotide sequence ID" value="NZ_CP099717.1"/>
</dbReference>
<keyword evidence="2" id="KW-0597">Phosphoprotein</keyword>
<proteinExistence type="predicted"/>
<dbReference type="Pfam" id="PF00501">
    <property type="entry name" value="AMP-binding"/>
    <property type="match status" value="1"/>
</dbReference>
<dbReference type="Pfam" id="PF00550">
    <property type="entry name" value="PP-binding"/>
    <property type="match status" value="1"/>
</dbReference>
<accession>A0AAE9ME29</accession>
<dbReference type="GO" id="GO:0003824">
    <property type="term" value="F:catalytic activity"/>
    <property type="evidence" value="ECO:0007669"/>
    <property type="project" value="InterPro"/>
</dbReference>
<dbReference type="Gene3D" id="3.30.559.10">
    <property type="entry name" value="Chloramphenicol acetyltransferase-like domain"/>
    <property type="match status" value="1"/>
</dbReference>
<dbReference type="AlphaFoldDB" id="A0AAE9ME29"/>
<dbReference type="InterPro" id="IPR000873">
    <property type="entry name" value="AMP-dep_synth/lig_dom"/>
</dbReference>
<dbReference type="PANTHER" id="PTHR45527:SF1">
    <property type="entry name" value="FATTY ACID SYNTHASE"/>
    <property type="match status" value="1"/>
</dbReference>
<keyword evidence="1" id="KW-0596">Phosphopantetheine</keyword>
<name>A0AAE9ME29_9GAMM</name>
<dbReference type="InterPro" id="IPR001242">
    <property type="entry name" value="Condensation_dom"/>
</dbReference>
<keyword evidence="5" id="KW-1185">Reference proteome</keyword>
<dbReference type="InterPro" id="IPR023213">
    <property type="entry name" value="CAT-like_dom_sf"/>
</dbReference>
<dbReference type="Gene3D" id="3.30.559.30">
    <property type="entry name" value="Nonribosomal peptide synthetase, condensation domain"/>
    <property type="match status" value="1"/>
</dbReference>
<dbReference type="GO" id="GO:0005737">
    <property type="term" value="C:cytoplasm"/>
    <property type="evidence" value="ECO:0007669"/>
    <property type="project" value="TreeGrafter"/>
</dbReference>
<dbReference type="CDD" id="cd05930">
    <property type="entry name" value="A_NRPS"/>
    <property type="match status" value="1"/>
</dbReference>
<feature type="domain" description="Carrier" evidence="3">
    <location>
        <begin position="955"/>
        <end position="1030"/>
    </location>
</feature>
<dbReference type="SMART" id="SM00823">
    <property type="entry name" value="PKS_PP"/>
    <property type="match status" value="1"/>
</dbReference>
<dbReference type="NCBIfam" id="TIGR01733">
    <property type="entry name" value="AA-adenyl-dom"/>
    <property type="match status" value="1"/>
</dbReference>
<dbReference type="Proteomes" id="UP001056890">
    <property type="component" value="Chromosome"/>
</dbReference>
<dbReference type="SUPFAM" id="SSF47336">
    <property type="entry name" value="ACP-like"/>
    <property type="match status" value="1"/>
</dbReference>
<dbReference type="SUPFAM" id="SSF52777">
    <property type="entry name" value="CoA-dependent acyltransferases"/>
    <property type="match status" value="2"/>
</dbReference>
<reference evidence="4" key="1">
    <citation type="submission" date="2022-06" db="EMBL/GenBank/DDBJ databases">
        <title>Complete Genome of Aeromonas sp. Strain SOD01 Isolated from an Urban Freshwater Stream.</title>
        <authorList>
            <person name="Williams L.E."/>
            <person name="Brysgel T."/>
            <person name="Capestro E.M."/>
            <person name="Foltz G.V."/>
            <person name="Gardner A.E."/>
            <person name="Ingrassia J."/>
            <person name="Peterson E."/>
            <person name="Arruda J."/>
            <person name="Flaherty I."/>
            <person name="Hunt M."/>
            <person name="Pappas G."/>
            <person name="Ramsaran S."/>
            <person name="Rocha M."/>
        </authorList>
    </citation>
    <scope>NUCLEOTIDE SEQUENCE</scope>
    <source>
        <strain evidence="4">SOD01</strain>
    </source>
</reference>
<dbReference type="Gene3D" id="3.30.300.30">
    <property type="match status" value="1"/>
</dbReference>
<sequence length="1041" mass="112834">MSRFPLTIPQQGLWSGHLLGDDKAMFNTAECIAFDGKVDGAVLVAALTQAVSECEALQGHFDAASEPVCFVSQPAPLAYRELVLEGGDEAAARAWAWADLRRPFELTRESPCRFALLRGVERDYLYSCVHHIALDGFGTTLLFQRIAELYGEGLAGVVHSPSPFGLLDEVLAEEASREQSGKNAAARAFWQEQLQDWPEVRSFSESRAPIAAEFIRESRLLPAALWQTLVRFADDNKLGWPDLLLAGLSAQLSLASGQSQTLLGLMMMNRIGSASLTVPCMQMNITPLALALDEELDLAGAAGAVAKAKRGVRKHQHYRYELLRRDLGLVGGDKRLFGPLVNIMPFDHARRFGPLSAHILNISAGPVEDLTIEIQVGTDGQPRLDLDANPGCYRQAELAQIADTLFTLLGRWLAQPSLTLGTLKADWLAEQRLDALITGPAHEVINARPVLDALCHFAAQTPHKTALVQREAQGEASFSYEALLARSEQMASALQAAGVQPGDRVGVMLARSPQAIFAQLAVLLAGAVYVPLDPEQPLERQGHILRLGEVKSLITQAEYRHKLASLFEGRTLLVGDLVSENRLCQPAAGGAVAYLMFTSGSTGLPKGVAVSHGALDHFAAAARCRYHLDAGARMLQFAPFNFDASIEEVFATLSAGATLVLRTDALLESIPAFVAGVEELGITHLDLPTAFWNEWVVSLGSDQAQIPARLATVIIGGEAVYPEQLAQWQRQGRTDVRLFNTYGPTETTVVVTTHELQGEDPAQAQLPIGLPLPGMQALILGAGEQPAEEGELVLLGPQLANGYVGSAQSANVGSAQSSFGTLRVGAQERPVYRTGDRVRWVAGRLVYLGRRDNEFKISGYRIQPGEVEAQLLALPGVDEACVQGVSIGSVRRLVAFVAGAERDSRIIKGQLAKVLPAAMIPTDYRHYDQLPRTGSNKLDRKALLAQYQATDEALVLGSETENRVGAIWQQILGLATMAPGDNFFELGGQSLQTIQIVNRLGAEFGVQVKVSDVFDHPRLDEFCRFLDGKLTEDEESVEMVW</sequence>
<dbReference type="Pfam" id="PF13193">
    <property type="entry name" value="AMP-binding_C"/>
    <property type="match status" value="1"/>
</dbReference>
<organism evidence="4 5">
    <name type="scientific">Aeromonas encheleia</name>
    <dbReference type="NCBI Taxonomy" id="73010"/>
    <lineage>
        <taxon>Bacteria</taxon>
        <taxon>Pseudomonadati</taxon>
        <taxon>Pseudomonadota</taxon>
        <taxon>Gammaproteobacteria</taxon>
        <taxon>Aeromonadales</taxon>
        <taxon>Aeromonadaceae</taxon>
        <taxon>Aeromonas</taxon>
    </lineage>
</organism>
<dbReference type="PROSITE" id="PS50075">
    <property type="entry name" value="CARRIER"/>
    <property type="match status" value="1"/>
</dbReference>
<protein>
    <submittedName>
        <fullName evidence="4">Amonabactin biosynthesis non-ribosomal peptide synthetase AmoF</fullName>
    </submittedName>
</protein>
<dbReference type="GO" id="GO:0043041">
    <property type="term" value="P:amino acid activation for nonribosomal peptide biosynthetic process"/>
    <property type="evidence" value="ECO:0007669"/>
    <property type="project" value="TreeGrafter"/>
</dbReference>
<dbReference type="Pfam" id="PF00668">
    <property type="entry name" value="Condensation"/>
    <property type="match status" value="1"/>
</dbReference>
<dbReference type="PROSITE" id="PS00455">
    <property type="entry name" value="AMP_BINDING"/>
    <property type="match status" value="1"/>
</dbReference>
<evidence type="ECO:0000256" key="2">
    <source>
        <dbReference type="ARBA" id="ARBA00022553"/>
    </source>
</evidence>
<dbReference type="SUPFAM" id="SSF56801">
    <property type="entry name" value="Acetyl-CoA synthetase-like"/>
    <property type="match status" value="1"/>
</dbReference>
<evidence type="ECO:0000256" key="1">
    <source>
        <dbReference type="ARBA" id="ARBA00022450"/>
    </source>
</evidence>
<gene>
    <name evidence="4" type="primary">amoF</name>
    <name evidence="4" type="ORF">NHF51_11580</name>
</gene>
<dbReference type="InterPro" id="IPR020845">
    <property type="entry name" value="AMP-binding_CS"/>
</dbReference>
<dbReference type="GO" id="GO:0044550">
    <property type="term" value="P:secondary metabolite biosynthetic process"/>
    <property type="evidence" value="ECO:0007669"/>
    <property type="project" value="TreeGrafter"/>
</dbReference>
<dbReference type="PANTHER" id="PTHR45527">
    <property type="entry name" value="NONRIBOSOMAL PEPTIDE SYNTHETASE"/>
    <property type="match status" value="1"/>
</dbReference>
<dbReference type="InterPro" id="IPR020806">
    <property type="entry name" value="PKS_PP-bd"/>
</dbReference>
<dbReference type="InterPro" id="IPR045851">
    <property type="entry name" value="AMP-bd_C_sf"/>
</dbReference>
<evidence type="ECO:0000313" key="5">
    <source>
        <dbReference type="Proteomes" id="UP001056890"/>
    </source>
</evidence>
<dbReference type="InterPro" id="IPR009081">
    <property type="entry name" value="PP-bd_ACP"/>
</dbReference>
<dbReference type="InterPro" id="IPR025110">
    <property type="entry name" value="AMP-bd_C"/>
</dbReference>
<dbReference type="Gene3D" id="1.10.1200.10">
    <property type="entry name" value="ACP-like"/>
    <property type="match status" value="1"/>
</dbReference>
<dbReference type="InterPro" id="IPR036736">
    <property type="entry name" value="ACP-like_sf"/>
</dbReference>
<dbReference type="EMBL" id="CP099717">
    <property type="protein sequence ID" value="USV56007.1"/>
    <property type="molecule type" value="Genomic_DNA"/>
</dbReference>
<evidence type="ECO:0000259" key="3">
    <source>
        <dbReference type="PROSITE" id="PS50075"/>
    </source>
</evidence>
<dbReference type="InterPro" id="IPR010071">
    <property type="entry name" value="AA_adenyl_dom"/>
</dbReference>
<dbReference type="Gene3D" id="2.30.38.10">
    <property type="entry name" value="Luciferase, Domain 3"/>
    <property type="match status" value="1"/>
</dbReference>